<dbReference type="EMBL" id="BSEH01000374">
    <property type="protein sequence ID" value="GLJ58400.1"/>
    <property type="molecule type" value="Genomic_DNA"/>
</dbReference>
<keyword evidence="3" id="KW-1185">Reference proteome</keyword>
<keyword evidence="1" id="KW-1133">Transmembrane helix</keyword>
<organism evidence="2 3">
    <name type="scientific">Cryptomeria japonica</name>
    <name type="common">Japanese cedar</name>
    <name type="synonym">Cupressus japonica</name>
    <dbReference type="NCBI Taxonomy" id="3369"/>
    <lineage>
        <taxon>Eukaryota</taxon>
        <taxon>Viridiplantae</taxon>
        <taxon>Streptophyta</taxon>
        <taxon>Embryophyta</taxon>
        <taxon>Tracheophyta</taxon>
        <taxon>Spermatophyta</taxon>
        <taxon>Pinopsida</taxon>
        <taxon>Pinidae</taxon>
        <taxon>Conifers II</taxon>
        <taxon>Cupressales</taxon>
        <taxon>Cupressaceae</taxon>
        <taxon>Cryptomeria</taxon>
    </lineage>
</organism>
<evidence type="ECO:0000313" key="2">
    <source>
        <dbReference type="EMBL" id="GLJ58400.1"/>
    </source>
</evidence>
<name>A0AAD3NMM3_CRYJA</name>
<reference evidence="2" key="1">
    <citation type="submission" date="2022-12" db="EMBL/GenBank/DDBJ databases">
        <title>Chromosome-Level Genome Assembly of Japanese Cedar (Cryptomeriajaponica D. Don).</title>
        <authorList>
            <person name="Fujino T."/>
            <person name="Yamaguchi K."/>
            <person name="Yokoyama T."/>
            <person name="Hamanaka T."/>
            <person name="Harazono Y."/>
            <person name="Kamada H."/>
            <person name="Kobayashi W."/>
            <person name="Ujino-Ihara T."/>
            <person name="Uchiyama K."/>
            <person name="Matsumoto A."/>
            <person name="Izuno A."/>
            <person name="Tsumura Y."/>
            <person name="Toyoda A."/>
            <person name="Shigenobu S."/>
            <person name="Moriguchi Y."/>
            <person name="Ueno S."/>
            <person name="Kasahara M."/>
        </authorList>
    </citation>
    <scope>NUCLEOTIDE SEQUENCE</scope>
</reference>
<keyword evidence="1" id="KW-0812">Transmembrane</keyword>
<comment type="caution">
    <text evidence="2">The sequence shown here is derived from an EMBL/GenBank/DDBJ whole genome shotgun (WGS) entry which is preliminary data.</text>
</comment>
<proteinExistence type="predicted"/>
<evidence type="ECO:0000313" key="3">
    <source>
        <dbReference type="Proteomes" id="UP001234787"/>
    </source>
</evidence>
<accession>A0AAD3NMM3</accession>
<gene>
    <name evidence="2" type="ORF">SUGI_1446710</name>
</gene>
<evidence type="ECO:0000256" key="1">
    <source>
        <dbReference type="SAM" id="Phobius"/>
    </source>
</evidence>
<protein>
    <submittedName>
        <fullName evidence="2">Uncharacterized protein</fullName>
    </submittedName>
</protein>
<dbReference type="AlphaFoldDB" id="A0AAD3NMM3"/>
<dbReference type="Proteomes" id="UP001234787">
    <property type="component" value="Unassembled WGS sequence"/>
</dbReference>
<keyword evidence="1" id="KW-0472">Membrane</keyword>
<sequence length="113" mass="12314">MNAHSFVDGASAALGNTVGSLRLLLVGIIVQWRAVVGAGVRVVCAAPAVRAGRVVRACYSAGWRFELVLEWLGLFEMLLFERFEMRFGFIGLLLCGIDLMLLQIGSCFCSPFD</sequence>
<feature type="transmembrane region" description="Helical" evidence="1">
    <location>
        <begin position="87"/>
        <end position="105"/>
    </location>
</feature>